<proteinExistence type="predicted"/>
<dbReference type="CDD" id="cd17318">
    <property type="entry name" value="MFS_SLC17"/>
    <property type="match status" value="1"/>
</dbReference>
<evidence type="ECO:0000256" key="5">
    <source>
        <dbReference type="SAM" id="MobiDB-lite"/>
    </source>
</evidence>
<feature type="transmembrane region" description="Helical" evidence="6">
    <location>
        <begin position="477"/>
        <end position="497"/>
    </location>
</feature>
<sequence length="542" mass="59954">MQGKNEKIYSSNGSRPVLKRQTSTTSSRMRKMESWIECRFVLTGLFFFGLMNLYMMRANLSVAMVAMVNSKQTATTKNQTITECNLDQSKQVTSDFMNVTEDNPFEHQTAPTFDWDPATRGWILGAFFYGYCTTQILGAYLEHRFGGKIVFGSTVFLASVLTLLTPTMAKLGPGALVATRVMLGVVQGPMYPVHHGMWGKWAPPLARSRLISFAITGTYTGTVISYNLSGYLARYGFAGGWPSIFYVVGCCGLVWCIFWAIFAFDSPAKHPRISERERRFIEQSIGTYNDKDEMPAIPWKGIFSSTIFWGLFLGHFCSNYGVYNLLTNLPSYIDQVFSFDLKTSSAMAAIPFASIWFFTTIAGYMADFLRERGLMKTLNVRRLMIAIAQFVPGICLIAAGYLGCNPVAAITMVALAAGFGGFATPGFKVCHVEIAPRYSGILYSLTNTFATMSGQVSPLVAGYVTGNVLDVHQAWRIVFFVGAGISVLGGVIVLSTLNTDVQSWAKIEEDFYVDDETRLKKTSSAASEFDEIGESEFNSEKV</sequence>
<dbReference type="InterPro" id="IPR036259">
    <property type="entry name" value="MFS_trans_sf"/>
</dbReference>
<dbReference type="Gene3D" id="1.20.1250.20">
    <property type="entry name" value="MFS general substrate transporter like domains"/>
    <property type="match status" value="2"/>
</dbReference>
<dbReference type="PROSITE" id="PS50850">
    <property type="entry name" value="MFS"/>
    <property type="match status" value="1"/>
</dbReference>
<feature type="region of interest" description="Disordered" evidence="5">
    <location>
        <begin position="1"/>
        <end position="25"/>
    </location>
</feature>
<keyword evidence="3 6" id="KW-1133">Transmembrane helix</keyword>
<dbReference type="InterPro" id="IPR020846">
    <property type="entry name" value="MFS_dom"/>
</dbReference>
<dbReference type="EMBL" id="CAWYQH010000046">
    <property type="protein sequence ID" value="CAK8677664.1"/>
    <property type="molecule type" value="Genomic_DNA"/>
</dbReference>
<dbReference type="Pfam" id="PF07690">
    <property type="entry name" value="MFS_1"/>
    <property type="match status" value="1"/>
</dbReference>
<feature type="transmembrane region" description="Helical" evidence="6">
    <location>
        <begin position="210"/>
        <end position="232"/>
    </location>
</feature>
<organism evidence="8 9">
    <name type="scientific">Clavelina lepadiformis</name>
    <name type="common">Light-bulb sea squirt</name>
    <name type="synonym">Ascidia lepadiformis</name>
    <dbReference type="NCBI Taxonomy" id="159417"/>
    <lineage>
        <taxon>Eukaryota</taxon>
        <taxon>Metazoa</taxon>
        <taxon>Chordata</taxon>
        <taxon>Tunicata</taxon>
        <taxon>Ascidiacea</taxon>
        <taxon>Aplousobranchia</taxon>
        <taxon>Clavelinidae</taxon>
        <taxon>Clavelina</taxon>
    </lineage>
</organism>
<dbReference type="InterPro" id="IPR011701">
    <property type="entry name" value="MFS"/>
</dbReference>
<dbReference type="Proteomes" id="UP001642483">
    <property type="component" value="Unassembled WGS sequence"/>
</dbReference>
<evidence type="ECO:0000256" key="4">
    <source>
        <dbReference type="ARBA" id="ARBA00023136"/>
    </source>
</evidence>
<evidence type="ECO:0000259" key="7">
    <source>
        <dbReference type="PROSITE" id="PS50850"/>
    </source>
</evidence>
<feature type="transmembrane region" description="Helical" evidence="6">
    <location>
        <begin position="383"/>
        <end position="402"/>
    </location>
</feature>
<protein>
    <recommendedName>
        <fullName evidence="7">Major facilitator superfamily (MFS) profile domain-containing protein</fullName>
    </recommendedName>
</protein>
<dbReference type="SUPFAM" id="SSF103473">
    <property type="entry name" value="MFS general substrate transporter"/>
    <property type="match status" value="1"/>
</dbReference>
<keyword evidence="9" id="KW-1185">Reference proteome</keyword>
<dbReference type="InterPro" id="IPR050382">
    <property type="entry name" value="MFS_Na/Anion_cotransporter"/>
</dbReference>
<comment type="subcellular location">
    <subcellularLocation>
        <location evidence="1">Membrane</location>
        <topology evidence="1">Multi-pass membrane protein</topology>
    </subcellularLocation>
</comment>
<evidence type="ECO:0000313" key="9">
    <source>
        <dbReference type="Proteomes" id="UP001642483"/>
    </source>
</evidence>
<feature type="compositionally biased region" description="Polar residues" evidence="5">
    <location>
        <begin position="8"/>
        <end position="25"/>
    </location>
</feature>
<reference evidence="8 9" key="1">
    <citation type="submission" date="2024-02" db="EMBL/GenBank/DDBJ databases">
        <authorList>
            <person name="Daric V."/>
            <person name="Darras S."/>
        </authorList>
    </citation>
    <scope>NUCLEOTIDE SEQUENCE [LARGE SCALE GENOMIC DNA]</scope>
</reference>
<dbReference type="PANTHER" id="PTHR11662:SF454">
    <property type="entry name" value="SIALIN-LIKE"/>
    <property type="match status" value="1"/>
</dbReference>
<name>A0ABP0FDA9_CLALP</name>
<feature type="transmembrane region" description="Helical" evidence="6">
    <location>
        <begin position="408"/>
        <end position="429"/>
    </location>
</feature>
<feature type="region of interest" description="Disordered" evidence="5">
    <location>
        <begin position="523"/>
        <end position="542"/>
    </location>
</feature>
<feature type="transmembrane region" description="Helical" evidence="6">
    <location>
        <begin position="36"/>
        <end position="55"/>
    </location>
</feature>
<feature type="transmembrane region" description="Helical" evidence="6">
    <location>
        <begin position="148"/>
        <end position="165"/>
    </location>
</feature>
<evidence type="ECO:0000256" key="6">
    <source>
        <dbReference type="SAM" id="Phobius"/>
    </source>
</evidence>
<evidence type="ECO:0000256" key="2">
    <source>
        <dbReference type="ARBA" id="ARBA00022692"/>
    </source>
</evidence>
<feature type="transmembrane region" description="Helical" evidence="6">
    <location>
        <begin position="244"/>
        <end position="264"/>
    </location>
</feature>
<feature type="domain" description="Major facilitator superfamily (MFS) profile" evidence="7">
    <location>
        <begin position="45"/>
        <end position="501"/>
    </location>
</feature>
<evidence type="ECO:0000256" key="1">
    <source>
        <dbReference type="ARBA" id="ARBA00004141"/>
    </source>
</evidence>
<feature type="transmembrane region" description="Helical" evidence="6">
    <location>
        <begin position="441"/>
        <end position="465"/>
    </location>
</feature>
<dbReference type="PANTHER" id="PTHR11662">
    <property type="entry name" value="SOLUTE CARRIER FAMILY 17"/>
    <property type="match status" value="1"/>
</dbReference>
<feature type="transmembrane region" description="Helical" evidence="6">
    <location>
        <begin position="343"/>
        <end position="362"/>
    </location>
</feature>
<keyword evidence="2 6" id="KW-0812">Transmembrane</keyword>
<gene>
    <name evidence="8" type="ORF">CVLEPA_LOCUS7021</name>
</gene>
<feature type="transmembrane region" description="Helical" evidence="6">
    <location>
        <begin position="301"/>
        <end position="323"/>
    </location>
</feature>
<evidence type="ECO:0000313" key="8">
    <source>
        <dbReference type="EMBL" id="CAK8677664.1"/>
    </source>
</evidence>
<accession>A0ABP0FDA9</accession>
<feature type="transmembrane region" description="Helical" evidence="6">
    <location>
        <begin position="121"/>
        <end position="141"/>
    </location>
</feature>
<keyword evidence="4 6" id="KW-0472">Membrane</keyword>
<feature type="transmembrane region" description="Helical" evidence="6">
    <location>
        <begin position="171"/>
        <end position="190"/>
    </location>
</feature>
<comment type="caution">
    <text evidence="8">The sequence shown here is derived from an EMBL/GenBank/DDBJ whole genome shotgun (WGS) entry which is preliminary data.</text>
</comment>
<evidence type="ECO:0000256" key="3">
    <source>
        <dbReference type="ARBA" id="ARBA00022989"/>
    </source>
</evidence>